<dbReference type="InterPro" id="IPR045853">
    <property type="entry name" value="Pep_chain_release_fac_I_sf"/>
</dbReference>
<dbReference type="Gene3D" id="6.10.140.1950">
    <property type="match status" value="1"/>
</dbReference>
<dbReference type="GO" id="GO:0005737">
    <property type="term" value="C:cytoplasm"/>
    <property type="evidence" value="ECO:0007669"/>
    <property type="project" value="UniProtKB-SubCell"/>
</dbReference>
<comment type="similarity">
    <text evidence="2 5">Belongs to the prokaryotic/mitochondrial release factor family.</text>
</comment>
<dbReference type="InterPro" id="IPR050057">
    <property type="entry name" value="Prokaryotic/Mito_RF"/>
</dbReference>
<comment type="function">
    <text evidence="1 5">Peptide chain release factor 1 directs the termination of translation in response to the peptide chain termination codons UAG and UAA.</text>
</comment>
<dbReference type="PANTHER" id="PTHR43804:SF7">
    <property type="entry name" value="LD18447P"/>
    <property type="match status" value="1"/>
</dbReference>
<comment type="subcellular location">
    <subcellularLocation>
        <location evidence="5">Cytoplasm</location>
    </subcellularLocation>
</comment>
<dbReference type="FunFam" id="3.30.160.20:FF:000004">
    <property type="entry name" value="Peptide chain release factor 1"/>
    <property type="match status" value="1"/>
</dbReference>
<keyword evidence="9" id="KW-1185">Reference proteome</keyword>
<sequence length="357" mass="39738">MFPSLEQKLARYEELEKQLLDPDVLADIDKMLGIQKEMGGLAKIATAVREYHTLEGDIEAAQMMVDEETDADSKAYAKEELDGLIARRDAMAEELEDLATSGDSITRGSCIMEIRAGTGGDEAALFAKDLYDMYMRYCEQNAWKVELLEFNATELGGIKEAVCSISGEGAFHSLQFESGGHRVQRVPETETQGRVHTSAATVAVLPEATDIEVEIDPEDLQIDTMRAGGPGGQKVNKTESAVRMTHLPTGIVVKIQDEKSQHKNRAKAMRVLKSRILEARQDAVDAERAEARRTLVGSGDRSQRIRTYNFPQNRITDHRCGLSIHKLDRIIQGEMTELIDGLLEFDRQERLKGNAKD</sequence>
<dbReference type="FunFam" id="3.30.70.1660:FF:000002">
    <property type="entry name" value="Peptide chain release factor 1"/>
    <property type="match status" value="1"/>
</dbReference>
<evidence type="ECO:0000313" key="8">
    <source>
        <dbReference type="EMBL" id="APZ91364.1"/>
    </source>
</evidence>
<gene>
    <name evidence="8" type="primary">prfA_1</name>
    <name evidence="5" type="synonym">prfA</name>
    <name evidence="8" type="ORF">Fuma_00952</name>
</gene>
<dbReference type="InterPro" id="IPR005139">
    <property type="entry name" value="PCRF"/>
</dbReference>
<dbReference type="EMBL" id="CP017641">
    <property type="protein sequence ID" value="APZ91364.1"/>
    <property type="molecule type" value="Genomic_DNA"/>
</dbReference>
<dbReference type="Pfam" id="PF00472">
    <property type="entry name" value="RF-1"/>
    <property type="match status" value="1"/>
</dbReference>
<evidence type="ECO:0000256" key="1">
    <source>
        <dbReference type="ARBA" id="ARBA00002986"/>
    </source>
</evidence>
<name>A0A1P8WBB6_9PLAN</name>
<dbReference type="InterPro" id="IPR004373">
    <property type="entry name" value="RF-1"/>
</dbReference>
<dbReference type="Gene3D" id="3.30.160.20">
    <property type="match status" value="1"/>
</dbReference>
<evidence type="ECO:0000256" key="2">
    <source>
        <dbReference type="ARBA" id="ARBA00010835"/>
    </source>
</evidence>
<feature type="modified residue" description="N5-methylglutamine" evidence="5">
    <location>
        <position position="233"/>
    </location>
</feature>
<dbReference type="NCBIfam" id="TIGR00019">
    <property type="entry name" value="prfA"/>
    <property type="match status" value="1"/>
</dbReference>
<evidence type="ECO:0000256" key="4">
    <source>
        <dbReference type="ARBA" id="ARBA00022917"/>
    </source>
</evidence>
<proteinExistence type="inferred from homology"/>
<dbReference type="KEGG" id="fmr:Fuma_00952"/>
<evidence type="ECO:0000313" key="9">
    <source>
        <dbReference type="Proteomes" id="UP000187735"/>
    </source>
</evidence>
<dbReference type="HAMAP" id="MF_00093">
    <property type="entry name" value="Rel_fac_1"/>
    <property type="match status" value="1"/>
</dbReference>
<evidence type="ECO:0000256" key="3">
    <source>
        <dbReference type="ARBA" id="ARBA00022481"/>
    </source>
</evidence>
<dbReference type="OrthoDB" id="9806673at2"/>
<dbReference type="STRING" id="1891926.Fuma_00952"/>
<dbReference type="PANTHER" id="PTHR43804">
    <property type="entry name" value="LD18447P"/>
    <property type="match status" value="1"/>
</dbReference>
<protein>
    <recommendedName>
        <fullName evidence="5 6">Peptide chain release factor 1</fullName>
        <shortName evidence="5">RF-1</shortName>
    </recommendedName>
</protein>
<dbReference type="SUPFAM" id="SSF75620">
    <property type="entry name" value="Release factor"/>
    <property type="match status" value="1"/>
</dbReference>
<dbReference type="Pfam" id="PF03462">
    <property type="entry name" value="PCRF"/>
    <property type="match status" value="1"/>
</dbReference>
<comment type="PTM">
    <text evidence="5">Methylated by PrmC. Methylation increases the termination efficiency of RF1.</text>
</comment>
<evidence type="ECO:0000259" key="7">
    <source>
        <dbReference type="SMART" id="SM00937"/>
    </source>
</evidence>
<reference evidence="8 9" key="1">
    <citation type="journal article" date="2016" name="Front. Microbiol.">
        <title>Fuerstia marisgermanicae gen. nov., sp. nov., an Unusual Member of the Phylum Planctomycetes from the German Wadden Sea.</title>
        <authorList>
            <person name="Kohn T."/>
            <person name="Heuer A."/>
            <person name="Jogler M."/>
            <person name="Vollmers J."/>
            <person name="Boedeker C."/>
            <person name="Bunk B."/>
            <person name="Rast P."/>
            <person name="Borchert D."/>
            <person name="Glockner I."/>
            <person name="Freese H.M."/>
            <person name="Klenk H.P."/>
            <person name="Overmann J."/>
            <person name="Kaster A.K."/>
            <person name="Rohde M."/>
            <person name="Wiegand S."/>
            <person name="Jogler C."/>
        </authorList>
    </citation>
    <scope>NUCLEOTIDE SEQUENCE [LARGE SCALE GENOMIC DNA]</scope>
    <source>
        <strain evidence="8 9">NH11</strain>
    </source>
</reference>
<accession>A0A1P8WBB6</accession>
<dbReference type="SMART" id="SM00937">
    <property type="entry name" value="PCRF"/>
    <property type="match status" value="1"/>
</dbReference>
<evidence type="ECO:0000256" key="6">
    <source>
        <dbReference type="NCBIfam" id="TIGR00019"/>
    </source>
</evidence>
<evidence type="ECO:0000256" key="5">
    <source>
        <dbReference type="HAMAP-Rule" id="MF_00093"/>
    </source>
</evidence>
<dbReference type="NCBIfam" id="NF001859">
    <property type="entry name" value="PRK00591.1"/>
    <property type="match status" value="1"/>
</dbReference>
<dbReference type="Proteomes" id="UP000187735">
    <property type="component" value="Chromosome"/>
</dbReference>
<dbReference type="RefSeq" id="WP_077023138.1">
    <property type="nucleotide sequence ID" value="NZ_CP017641.1"/>
</dbReference>
<dbReference type="Gene3D" id="3.30.70.1660">
    <property type="match status" value="1"/>
</dbReference>
<dbReference type="AlphaFoldDB" id="A0A1P8WBB6"/>
<keyword evidence="5" id="KW-0963">Cytoplasm</keyword>
<organism evidence="8 9">
    <name type="scientific">Fuerstiella marisgermanici</name>
    <dbReference type="NCBI Taxonomy" id="1891926"/>
    <lineage>
        <taxon>Bacteria</taxon>
        <taxon>Pseudomonadati</taxon>
        <taxon>Planctomycetota</taxon>
        <taxon>Planctomycetia</taxon>
        <taxon>Planctomycetales</taxon>
        <taxon>Planctomycetaceae</taxon>
        <taxon>Fuerstiella</taxon>
    </lineage>
</organism>
<feature type="domain" description="Peptide chain release factor" evidence="7">
    <location>
        <begin position="62"/>
        <end position="177"/>
    </location>
</feature>
<keyword evidence="4 5" id="KW-0648">Protein biosynthesis</keyword>
<dbReference type="InterPro" id="IPR000352">
    <property type="entry name" value="Pep_chain_release_fac_I"/>
</dbReference>
<dbReference type="GO" id="GO:0016149">
    <property type="term" value="F:translation release factor activity, codon specific"/>
    <property type="evidence" value="ECO:0007669"/>
    <property type="project" value="UniProtKB-UniRule"/>
</dbReference>
<keyword evidence="3 5" id="KW-0488">Methylation</keyword>